<reference evidence="1" key="2">
    <citation type="journal article" date="2014" name="ISME J.">
        <title>Microbial stratification in low pH oxic and suboxic macroscopic growths along an acid mine drainage.</title>
        <authorList>
            <person name="Mendez-Garcia C."/>
            <person name="Mesa V."/>
            <person name="Sprenger R.R."/>
            <person name="Richter M."/>
            <person name="Diez M.S."/>
            <person name="Solano J."/>
            <person name="Bargiela R."/>
            <person name="Golyshina O.V."/>
            <person name="Manteca A."/>
            <person name="Ramos J.L."/>
            <person name="Gallego J.R."/>
            <person name="Llorente I."/>
            <person name="Martins Dos Santos V.A."/>
            <person name="Jensen O.N."/>
            <person name="Pelaez A.I."/>
            <person name="Sanchez J."/>
            <person name="Ferrer M."/>
        </authorList>
    </citation>
    <scope>NUCLEOTIDE SEQUENCE</scope>
</reference>
<reference evidence="1" key="1">
    <citation type="submission" date="2013-08" db="EMBL/GenBank/DDBJ databases">
        <authorList>
            <person name="Mendez C."/>
            <person name="Richter M."/>
            <person name="Ferrer M."/>
            <person name="Sanchez J."/>
        </authorList>
    </citation>
    <scope>NUCLEOTIDE SEQUENCE</scope>
</reference>
<accession>T0ZCW7</accession>
<evidence type="ECO:0000313" key="1">
    <source>
        <dbReference type="EMBL" id="EQD26639.1"/>
    </source>
</evidence>
<sequence>MEEFLGLVLGQGQGVAANAASEVANEWRTANNHIRELEAREAGLADNAPIEPLPASIEPLAQQVLADPIFQRAFALLPTKLGMVELDKLVVFQKDINLEAVRGVQSTLPSKLTEEDVFRLCLPAEHPHPPTCGMRIAPNAFAFVSPSTDFRSLDVNLFEGNPIPAASYSGPVSHLLAFAV</sequence>
<proteinExistence type="predicted"/>
<organism evidence="1">
    <name type="scientific">mine drainage metagenome</name>
    <dbReference type="NCBI Taxonomy" id="410659"/>
    <lineage>
        <taxon>unclassified sequences</taxon>
        <taxon>metagenomes</taxon>
        <taxon>ecological metagenomes</taxon>
    </lineage>
</organism>
<protein>
    <submittedName>
        <fullName evidence="1">Uncharacterized protein</fullName>
    </submittedName>
</protein>
<dbReference type="AlphaFoldDB" id="T0ZCW7"/>
<dbReference type="EMBL" id="AUZY01013103">
    <property type="protein sequence ID" value="EQD26639.1"/>
    <property type="molecule type" value="Genomic_DNA"/>
</dbReference>
<feature type="non-terminal residue" evidence="1">
    <location>
        <position position="180"/>
    </location>
</feature>
<comment type="caution">
    <text evidence="1">The sequence shown here is derived from an EMBL/GenBank/DDBJ whole genome shotgun (WGS) entry which is preliminary data.</text>
</comment>
<gene>
    <name evidence="1" type="ORF">B1B_19511</name>
</gene>
<name>T0ZCW7_9ZZZZ</name>